<evidence type="ECO:0000256" key="5">
    <source>
        <dbReference type="ARBA" id="ARBA00022725"/>
    </source>
</evidence>
<evidence type="ECO:0000256" key="1">
    <source>
        <dbReference type="ARBA" id="ARBA00004651"/>
    </source>
</evidence>
<dbReference type="GO" id="GO:0005549">
    <property type="term" value="F:odorant binding"/>
    <property type="evidence" value="ECO:0007669"/>
    <property type="project" value="InterPro"/>
</dbReference>
<dbReference type="EnsemblMetazoa" id="ADIR007901-RA">
    <property type="protein sequence ID" value="ADIR007901-PA"/>
    <property type="gene ID" value="ADIR007901"/>
</dbReference>
<keyword evidence="4 10" id="KW-0812">Transmembrane</keyword>
<evidence type="ECO:0000256" key="3">
    <source>
        <dbReference type="ARBA" id="ARBA00022606"/>
    </source>
</evidence>
<evidence type="ECO:0000256" key="2">
    <source>
        <dbReference type="ARBA" id="ARBA00022475"/>
    </source>
</evidence>
<evidence type="ECO:0000313" key="11">
    <source>
        <dbReference type="EnsemblMetazoa" id="ADIR007901-PA"/>
    </source>
</evidence>
<keyword evidence="12" id="KW-1185">Reference proteome</keyword>
<dbReference type="STRING" id="7168.A0A182NJS1"/>
<evidence type="ECO:0000256" key="6">
    <source>
        <dbReference type="ARBA" id="ARBA00022989"/>
    </source>
</evidence>
<dbReference type="VEuPathDB" id="VectorBase:ADIR007901"/>
<dbReference type="GO" id="GO:0005886">
    <property type="term" value="C:plasma membrane"/>
    <property type="evidence" value="ECO:0007669"/>
    <property type="project" value="UniProtKB-SubCell"/>
</dbReference>
<dbReference type="PANTHER" id="PTHR21137:SF35">
    <property type="entry name" value="ODORANT RECEPTOR 19A-RELATED"/>
    <property type="match status" value="1"/>
</dbReference>
<dbReference type="InterPro" id="IPR004117">
    <property type="entry name" value="7tm6_olfct_rcpt"/>
</dbReference>
<evidence type="ECO:0000256" key="10">
    <source>
        <dbReference type="SAM" id="Phobius"/>
    </source>
</evidence>
<feature type="transmembrane region" description="Helical" evidence="10">
    <location>
        <begin position="274"/>
        <end position="295"/>
    </location>
</feature>
<keyword evidence="5" id="KW-0552">Olfaction</keyword>
<name>A0A182NJS1_9DIPT</name>
<feature type="transmembrane region" description="Helical" evidence="10">
    <location>
        <begin position="307"/>
        <end position="326"/>
    </location>
</feature>
<keyword evidence="8" id="KW-0675">Receptor</keyword>
<reference evidence="12" key="1">
    <citation type="submission" date="2013-03" db="EMBL/GenBank/DDBJ databases">
        <title>The Genome Sequence of Anopheles dirus WRAIR2.</title>
        <authorList>
            <consortium name="The Broad Institute Genomics Platform"/>
            <person name="Neafsey D.E."/>
            <person name="Walton C."/>
            <person name="Walker B."/>
            <person name="Young S.K."/>
            <person name="Zeng Q."/>
            <person name="Gargeya S."/>
            <person name="Fitzgerald M."/>
            <person name="Haas B."/>
            <person name="Abouelleil A."/>
            <person name="Allen A.W."/>
            <person name="Alvarado L."/>
            <person name="Arachchi H.M."/>
            <person name="Berlin A.M."/>
            <person name="Chapman S.B."/>
            <person name="Gainer-Dewar J."/>
            <person name="Goldberg J."/>
            <person name="Griggs A."/>
            <person name="Gujja S."/>
            <person name="Hansen M."/>
            <person name="Howarth C."/>
            <person name="Imamovic A."/>
            <person name="Ireland A."/>
            <person name="Larimer J."/>
            <person name="McCowan C."/>
            <person name="Murphy C."/>
            <person name="Pearson M."/>
            <person name="Poon T.W."/>
            <person name="Priest M."/>
            <person name="Roberts A."/>
            <person name="Saif S."/>
            <person name="Shea T."/>
            <person name="Sisk P."/>
            <person name="Sykes S."/>
            <person name="Wortman J."/>
            <person name="Nusbaum C."/>
            <person name="Birren B."/>
        </authorList>
    </citation>
    <scope>NUCLEOTIDE SEQUENCE [LARGE SCALE GENOMIC DNA]</scope>
    <source>
        <strain evidence="12">WRAIR2</strain>
    </source>
</reference>
<evidence type="ECO:0000256" key="9">
    <source>
        <dbReference type="ARBA" id="ARBA00023224"/>
    </source>
</evidence>
<keyword evidence="2" id="KW-1003">Cell membrane</keyword>
<dbReference type="PANTHER" id="PTHR21137">
    <property type="entry name" value="ODORANT RECEPTOR"/>
    <property type="match status" value="1"/>
</dbReference>
<evidence type="ECO:0000256" key="7">
    <source>
        <dbReference type="ARBA" id="ARBA00023136"/>
    </source>
</evidence>
<accession>A0A182NJS1</accession>
<organism evidence="11 12">
    <name type="scientific">Anopheles dirus</name>
    <dbReference type="NCBI Taxonomy" id="7168"/>
    <lineage>
        <taxon>Eukaryota</taxon>
        <taxon>Metazoa</taxon>
        <taxon>Ecdysozoa</taxon>
        <taxon>Arthropoda</taxon>
        <taxon>Hexapoda</taxon>
        <taxon>Insecta</taxon>
        <taxon>Pterygota</taxon>
        <taxon>Neoptera</taxon>
        <taxon>Endopterygota</taxon>
        <taxon>Diptera</taxon>
        <taxon>Nematocera</taxon>
        <taxon>Culicoidea</taxon>
        <taxon>Culicidae</taxon>
        <taxon>Anophelinae</taxon>
        <taxon>Anopheles</taxon>
    </lineage>
</organism>
<dbReference type="Pfam" id="PF02949">
    <property type="entry name" value="7tm_6"/>
    <property type="match status" value="1"/>
</dbReference>
<evidence type="ECO:0000313" key="12">
    <source>
        <dbReference type="Proteomes" id="UP000075884"/>
    </source>
</evidence>
<evidence type="ECO:0000256" key="4">
    <source>
        <dbReference type="ARBA" id="ARBA00022692"/>
    </source>
</evidence>
<feature type="transmembrane region" description="Helical" evidence="10">
    <location>
        <begin position="73"/>
        <end position="91"/>
    </location>
</feature>
<keyword evidence="3" id="KW-0716">Sensory transduction</keyword>
<comment type="subcellular location">
    <subcellularLocation>
        <location evidence="1">Cell membrane</location>
        <topology evidence="1">Multi-pass membrane protein</topology>
    </subcellularLocation>
</comment>
<evidence type="ECO:0000256" key="8">
    <source>
        <dbReference type="ARBA" id="ARBA00023170"/>
    </source>
</evidence>
<feature type="transmembrane region" description="Helical" evidence="10">
    <location>
        <begin position="179"/>
        <end position="197"/>
    </location>
</feature>
<dbReference type="GO" id="GO:0007165">
    <property type="term" value="P:signal transduction"/>
    <property type="evidence" value="ECO:0007669"/>
    <property type="project" value="UniProtKB-KW"/>
</dbReference>
<dbReference type="GO" id="GO:0004984">
    <property type="term" value="F:olfactory receptor activity"/>
    <property type="evidence" value="ECO:0007669"/>
    <property type="project" value="InterPro"/>
</dbReference>
<dbReference type="Proteomes" id="UP000075884">
    <property type="component" value="Unassembled WGS sequence"/>
</dbReference>
<dbReference type="AlphaFoldDB" id="A0A182NJS1"/>
<keyword evidence="6 10" id="KW-1133">Transmembrane helix</keyword>
<keyword evidence="7 10" id="KW-0472">Membrane</keyword>
<reference evidence="11" key="2">
    <citation type="submission" date="2020-05" db="UniProtKB">
        <authorList>
            <consortium name="EnsemblMetazoa"/>
        </authorList>
    </citation>
    <scope>IDENTIFICATION</scope>
    <source>
        <strain evidence="11">WRAIR2</strain>
    </source>
</reference>
<protein>
    <submittedName>
        <fullName evidence="11">Uncharacterized protein</fullName>
    </submittedName>
</protein>
<proteinExistence type="predicted"/>
<keyword evidence="9" id="KW-0807">Transducer</keyword>
<sequence length="398" mass="45460">MRTYILRIILRDDTFAEQAYVQYNFARLSTLGISMLSSEVPFTRRVHFFALELFFVLQIGTIVWDVATVLGDIGLFGDSMCILAGLLLTLVKKWHCVANVDELSECIEQLQAYHVHYLQQGERFVRRMRTQNLHERLLQDGSKLIAMVFGSCLIAIALFSNGESLILRASYPFSTSTTLGYGCVFLCQTFLIVWLLFSIVSIDCVGAQILSQISLLFCLLRMEFELIGTDLPLPLEGPLHGDQALRARIHGMIANHQRLLSFCNRVKRLYEPSIMAQFVCSMLIICLTAFELMFAKGDPMQTMRFGAYMLTGFYHIFIWSFFGHWVTHTSTSISDGTTGCNWTVLDDSLKKDLRLTTMRAQKPFVIDVYRLFPLTYQTFIAILSRSYSIFTLLCTMID</sequence>
<feature type="transmembrane region" description="Helical" evidence="10">
    <location>
        <begin position="137"/>
        <end position="159"/>
    </location>
</feature>
<feature type="transmembrane region" description="Helical" evidence="10">
    <location>
        <begin position="46"/>
        <end position="67"/>
    </location>
</feature>